<dbReference type="Gene3D" id="3.40.605.10">
    <property type="entry name" value="Aldehyde Dehydrogenase, Chain A, domain 1"/>
    <property type="match status" value="1"/>
</dbReference>
<sequence>MTDTTVDQVDAIARAAKDAFALVSKTDDTTRAAWLRGVADAIDADAAGLIELAAAETALPASPRLGGELARTTAQLRLFAKVIEEGSYLEATIDHPDATATPPIPDLRRVLRPIGPVAVFAASNFPFAFSVAGGDTASALAVGCPVVVKAHPGHPETSRRMAAVVAEALAAAGAPEGTFALIEGFEAGLALVDHPAIRAVGFTGSVRGGRALLDRAAARPEPIPFYGELGSLNPVVITPGADAARGGALAEGLAGSFQLGAGQFCTKPGVVLVPEGSAVESALPGLLAPQSRLLTEAISAGFSSGVDRVSGVPGVEVVAGDAAPDGTAPLVAATTAANLLEHADELLEEVFGPFTLLVRYRDEAERDAVIAALPGNLTATVHHEESEDVEGLVGTLEGLAGRVLFAGWPTGVAVSWAQHHGGPWPSTNANFTSVGATAVRRFQRPVAYQDAPASLLPAALREDNPLGIPRRVDGVLVLP</sequence>
<evidence type="ECO:0000259" key="2">
    <source>
        <dbReference type="Pfam" id="PF00171"/>
    </source>
</evidence>
<name>A0A939QNR5_9MICO</name>
<dbReference type="EMBL" id="JAGFOA010000001">
    <property type="protein sequence ID" value="MBO3662093.1"/>
    <property type="molecule type" value="Genomic_DNA"/>
</dbReference>
<dbReference type="AlphaFoldDB" id="A0A939QNR5"/>
<dbReference type="Pfam" id="PF00171">
    <property type="entry name" value="Aldedh"/>
    <property type="match status" value="1"/>
</dbReference>
<keyword evidence="4" id="KW-1185">Reference proteome</keyword>
<dbReference type="SUPFAM" id="SSF53720">
    <property type="entry name" value="ALDH-like"/>
    <property type="match status" value="1"/>
</dbReference>
<accession>A0A939QNR5</accession>
<dbReference type="InterPro" id="IPR016163">
    <property type="entry name" value="Ald_DH_C"/>
</dbReference>
<feature type="domain" description="Aldehyde dehydrogenase" evidence="2">
    <location>
        <begin position="3"/>
        <end position="277"/>
    </location>
</feature>
<dbReference type="PANTHER" id="PTHR43353">
    <property type="entry name" value="SUCCINATE-SEMIALDEHYDE DEHYDROGENASE, MITOCHONDRIAL"/>
    <property type="match status" value="1"/>
</dbReference>
<comment type="caution">
    <text evidence="3">The sequence shown here is derived from an EMBL/GenBank/DDBJ whole genome shotgun (WGS) entry which is preliminary data.</text>
</comment>
<evidence type="ECO:0000256" key="1">
    <source>
        <dbReference type="ARBA" id="ARBA00023002"/>
    </source>
</evidence>
<proteinExistence type="predicted"/>
<dbReference type="InterPro" id="IPR016162">
    <property type="entry name" value="Ald_DH_N"/>
</dbReference>
<dbReference type="InterPro" id="IPR016161">
    <property type="entry name" value="Ald_DH/histidinol_DH"/>
</dbReference>
<dbReference type="PANTHER" id="PTHR43353:SF3">
    <property type="entry name" value="ALDEHYDE DEHYDROGENASE-RELATED"/>
    <property type="match status" value="1"/>
</dbReference>
<reference evidence="3" key="1">
    <citation type="submission" date="2021-03" db="EMBL/GenBank/DDBJ databases">
        <title>Microbacterium sp. nov., a novel actinobacterium isolated from cow dung.</title>
        <authorList>
            <person name="Zhang L."/>
        </authorList>
    </citation>
    <scope>NUCLEOTIDE SEQUENCE</scope>
    <source>
        <strain evidence="3">NEAU-LLB</strain>
    </source>
</reference>
<dbReference type="Gene3D" id="3.40.309.10">
    <property type="entry name" value="Aldehyde Dehydrogenase, Chain A, domain 2"/>
    <property type="match status" value="1"/>
</dbReference>
<dbReference type="GO" id="GO:0016620">
    <property type="term" value="F:oxidoreductase activity, acting on the aldehyde or oxo group of donors, NAD or NADP as acceptor"/>
    <property type="evidence" value="ECO:0007669"/>
    <property type="project" value="InterPro"/>
</dbReference>
<evidence type="ECO:0000313" key="4">
    <source>
        <dbReference type="Proteomes" id="UP000680132"/>
    </source>
</evidence>
<dbReference type="InterPro" id="IPR015590">
    <property type="entry name" value="Aldehyde_DH_dom"/>
</dbReference>
<organism evidence="3 4">
    <name type="scientific">Microbacterium stercoris</name>
    <dbReference type="NCBI Taxonomy" id="2820289"/>
    <lineage>
        <taxon>Bacteria</taxon>
        <taxon>Bacillati</taxon>
        <taxon>Actinomycetota</taxon>
        <taxon>Actinomycetes</taxon>
        <taxon>Micrococcales</taxon>
        <taxon>Microbacteriaceae</taxon>
        <taxon>Microbacterium</taxon>
    </lineage>
</organism>
<dbReference type="Proteomes" id="UP000680132">
    <property type="component" value="Unassembled WGS sequence"/>
</dbReference>
<protein>
    <submittedName>
        <fullName evidence="3">Aldehyde dehydrogenase (NADP(+))</fullName>
    </submittedName>
</protein>
<dbReference type="RefSeq" id="WP_208499623.1">
    <property type="nucleotide sequence ID" value="NZ_JAGFOA010000001.1"/>
</dbReference>
<keyword evidence="1" id="KW-0560">Oxidoreductase</keyword>
<evidence type="ECO:0000313" key="3">
    <source>
        <dbReference type="EMBL" id="MBO3662093.1"/>
    </source>
</evidence>
<dbReference type="CDD" id="cd07129">
    <property type="entry name" value="ALDH_KGSADH"/>
    <property type="match status" value="1"/>
</dbReference>
<gene>
    <name evidence="3" type="ORF">J5V96_01050</name>
</gene>
<dbReference type="InterPro" id="IPR050740">
    <property type="entry name" value="Aldehyde_DH_Superfamily"/>
</dbReference>
<dbReference type="InterPro" id="IPR044151">
    <property type="entry name" value="ALDH_KGSADH"/>
</dbReference>